<evidence type="ECO:0000256" key="7">
    <source>
        <dbReference type="ARBA" id="ARBA00022806"/>
    </source>
</evidence>
<keyword evidence="12" id="KW-1185">Reference proteome</keyword>
<evidence type="ECO:0000256" key="9">
    <source>
        <dbReference type="ARBA" id="ARBA00023118"/>
    </source>
</evidence>
<evidence type="ECO:0000256" key="5">
    <source>
        <dbReference type="ARBA" id="ARBA00022741"/>
    </source>
</evidence>
<evidence type="ECO:0000256" key="8">
    <source>
        <dbReference type="ARBA" id="ARBA00022840"/>
    </source>
</evidence>
<keyword evidence="4" id="KW-0479">Metal-binding</keyword>
<evidence type="ECO:0000256" key="6">
    <source>
        <dbReference type="ARBA" id="ARBA00022801"/>
    </source>
</evidence>
<dbReference type="InterPro" id="IPR011545">
    <property type="entry name" value="DEAD/DEAH_box_helicase_dom"/>
</dbReference>
<organism evidence="11 12">
    <name type="scientific">Saccharothrix hoggarensis</name>
    <dbReference type="NCBI Taxonomy" id="913853"/>
    <lineage>
        <taxon>Bacteria</taxon>
        <taxon>Bacillati</taxon>
        <taxon>Actinomycetota</taxon>
        <taxon>Actinomycetes</taxon>
        <taxon>Pseudonocardiales</taxon>
        <taxon>Pseudonocardiaceae</taxon>
        <taxon>Saccharothrix</taxon>
    </lineage>
</organism>
<evidence type="ECO:0000256" key="1">
    <source>
        <dbReference type="ARBA" id="ARBA00006847"/>
    </source>
</evidence>
<dbReference type="PROSITE" id="PS51643">
    <property type="entry name" value="HD_CAS3"/>
    <property type="match status" value="1"/>
</dbReference>
<evidence type="ECO:0000256" key="4">
    <source>
        <dbReference type="ARBA" id="ARBA00022723"/>
    </source>
</evidence>
<dbReference type="InterPro" id="IPR054712">
    <property type="entry name" value="Cas3-like_dom"/>
</dbReference>
<dbReference type="InterPro" id="IPR038257">
    <property type="entry name" value="CRISPR-assoc_Cas3_HD_sf"/>
</dbReference>
<keyword evidence="5" id="KW-0547">Nucleotide-binding</keyword>
<dbReference type="Pfam" id="PF00270">
    <property type="entry name" value="DEAD"/>
    <property type="match status" value="1"/>
</dbReference>
<dbReference type="PANTHER" id="PTHR47963:SF9">
    <property type="entry name" value="CRISPR-ASSOCIATED ENDONUCLEASE_HELICASE CAS3"/>
    <property type="match status" value="1"/>
</dbReference>
<feature type="domain" description="HD Cas3-type" evidence="10">
    <location>
        <begin position="19"/>
        <end position="223"/>
    </location>
</feature>
<comment type="similarity">
    <text evidence="1">In the N-terminal section; belongs to the CRISPR-associated nuclease Cas3-HD family.</text>
</comment>
<dbReference type="SUPFAM" id="SSF52540">
    <property type="entry name" value="P-loop containing nucleoside triphosphate hydrolases"/>
    <property type="match status" value="1"/>
</dbReference>
<dbReference type="InterPro" id="IPR027417">
    <property type="entry name" value="P-loop_NTPase"/>
</dbReference>
<evidence type="ECO:0000256" key="3">
    <source>
        <dbReference type="ARBA" id="ARBA00022722"/>
    </source>
</evidence>
<dbReference type="Pfam" id="PF18019">
    <property type="entry name" value="Cas3_HD"/>
    <property type="match status" value="1"/>
</dbReference>
<keyword evidence="8" id="KW-0067">ATP-binding</keyword>
<reference evidence="12" key="1">
    <citation type="journal article" date="2019" name="Int. J. Syst. Evol. Microbiol.">
        <title>The Global Catalogue of Microorganisms (GCM) 10K type strain sequencing project: providing services to taxonomists for standard genome sequencing and annotation.</title>
        <authorList>
            <consortium name="The Broad Institute Genomics Platform"/>
            <consortium name="The Broad Institute Genome Sequencing Center for Infectious Disease"/>
            <person name="Wu L."/>
            <person name="Ma J."/>
        </authorList>
    </citation>
    <scope>NUCLEOTIDE SEQUENCE [LARGE SCALE GENOMIC DNA]</scope>
    <source>
        <strain evidence="12">CCUG 60214</strain>
    </source>
</reference>
<dbReference type="InterPro" id="IPR006474">
    <property type="entry name" value="Helicase_Cas3_CRISPR-ass_core"/>
</dbReference>
<comment type="caution">
    <text evidence="11">The sequence shown here is derived from an EMBL/GenBank/DDBJ whole genome shotgun (WGS) entry which is preliminary data.</text>
</comment>
<dbReference type="Gene3D" id="1.10.3210.30">
    <property type="match status" value="1"/>
</dbReference>
<name>A0ABW3QIR9_9PSEU</name>
<keyword evidence="6" id="KW-0378">Hydrolase</keyword>
<dbReference type="RefSeq" id="WP_380719438.1">
    <property type="nucleotide sequence ID" value="NZ_JBHTLK010000006.1"/>
</dbReference>
<evidence type="ECO:0000313" key="12">
    <source>
        <dbReference type="Proteomes" id="UP001597168"/>
    </source>
</evidence>
<keyword evidence="3" id="KW-0540">Nuclease</keyword>
<evidence type="ECO:0000256" key="2">
    <source>
        <dbReference type="ARBA" id="ARBA00009046"/>
    </source>
</evidence>
<dbReference type="EMBL" id="JBHTLK010000006">
    <property type="protein sequence ID" value="MFD1146010.1"/>
    <property type="molecule type" value="Genomic_DNA"/>
</dbReference>
<gene>
    <name evidence="11" type="primary">cas3</name>
    <name evidence="11" type="ORF">ACFQ3T_02600</name>
</gene>
<dbReference type="InterPro" id="IPR014001">
    <property type="entry name" value="Helicase_ATP-bd"/>
</dbReference>
<dbReference type="CDD" id="cd17930">
    <property type="entry name" value="DEXHc_cas3"/>
    <property type="match status" value="1"/>
</dbReference>
<comment type="similarity">
    <text evidence="2">In the central section; belongs to the CRISPR-associated helicase Cas3 family.</text>
</comment>
<dbReference type="InterPro" id="IPR050547">
    <property type="entry name" value="DEAD_box_RNA_helicases"/>
</dbReference>
<dbReference type="Pfam" id="PF22590">
    <property type="entry name" value="Cas3-like_C_2"/>
    <property type="match status" value="1"/>
</dbReference>
<keyword evidence="7" id="KW-0347">Helicase</keyword>
<sequence length="795" mass="86378">MCVVDDFPPVTGAWGKASGREWPHPLVCHVVDTAVVAELVLPLLVGPRCLGELRDAFGPLGDADGWIALLCGIHDVGKYSPGFQGLHAELASRRLGSAAALDVDFVKRLGVARFDTPHGLVTAMHVADMVESWGADVRVAREIAVALGGHHGYFPSAGEITQAESEKNNHGEVTWAAWRDDLVVAVARVLGLPDPRSLPWGEVRFGAGAAVGLAAVTTISDWIASDEANFESPEEPFDLDAYMASARVSAVKAVDRAGLRPWVPPRDTGFSSLYPELEKVRPVQRLAERLAVDRRSPTMVVVEAPPGEGKTKVAMQVGATLVRDLGLAGMYVAMPTKATSNQVLVEVETLLKGLEDWTTVRLIHSDARAYLEERTVEPADVGRDHPEDSDVAAREWFTRKKSLLANLGVGTVDQAAKAVIRSGHMFVRLVALSNKVVVFDEIHAYDTYLSSLLDRLLMWFGRLGVSVVLLSATLPTRRRDELAAAWQSGLLGVLPRETPPLPPSSDYPRVTVVGADEPVVEGAEVSDLNKGRHVRLDKPVEEADVVDWLLGKMGAKGCAAVVHNLVGRAKRTFEELQARVATLPAARRPEVVLLHGQVSYAERRRTESWLRESFGPGGTRPHAIVVGTQVLEQSLDLDFDVMLSDLAPVDLVIQRSGREHRHDRSAARGGMVLGITGVSDTPDGPTFPRYLGGVYSPYVLMRTWALLKDKPTICCPDDVPGLIDAVYGPDEAVACPAGWAASWDKARAAHEKLIERYEREAQTMYLPMPIGSVRLEKLSAQPKRANRTRIGRGGK</sequence>
<dbReference type="NCBIfam" id="TIGR01596">
    <property type="entry name" value="cas3_HD"/>
    <property type="match status" value="1"/>
</dbReference>
<dbReference type="PANTHER" id="PTHR47963">
    <property type="entry name" value="DEAD-BOX ATP-DEPENDENT RNA HELICASE 47, MITOCHONDRIAL"/>
    <property type="match status" value="1"/>
</dbReference>
<dbReference type="NCBIfam" id="TIGR01587">
    <property type="entry name" value="cas3_core"/>
    <property type="match status" value="1"/>
</dbReference>
<dbReference type="Gene3D" id="3.40.50.300">
    <property type="entry name" value="P-loop containing nucleotide triphosphate hydrolases"/>
    <property type="match status" value="2"/>
</dbReference>
<protein>
    <submittedName>
        <fullName evidence="11">CRISPR-associated helicase Cas3</fullName>
    </submittedName>
</protein>
<proteinExistence type="inferred from homology"/>
<accession>A0ABW3QIR9</accession>
<dbReference type="SMART" id="SM00487">
    <property type="entry name" value="DEXDc"/>
    <property type="match status" value="1"/>
</dbReference>
<evidence type="ECO:0000313" key="11">
    <source>
        <dbReference type="EMBL" id="MFD1146010.1"/>
    </source>
</evidence>
<keyword evidence="9" id="KW-0051">Antiviral defense</keyword>
<evidence type="ECO:0000259" key="10">
    <source>
        <dbReference type="PROSITE" id="PS51643"/>
    </source>
</evidence>
<dbReference type="InterPro" id="IPR006483">
    <property type="entry name" value="CRISPR-assoc_Cas3_HD"/>
</dbReference>
<dbReference type="CDD" id="cd09641">
    <property type="entry name" value="Cas3''_I"/>
    <property type="match status" value="1"/>
</dbReference>
<dbReference type="Proteomes" id="UP001597168">
    <property type="component" value="Unassembled WGS sequence"/>
</dbReference>